<name>A0A161UFD3_9BACL</name>
<reference evidence="10 11" key="1">
    <citation type="submission" date="2016-01" db="EMBL/GenBank/DDBJ databases">
        <title>Whole genome sequencing of Bhargavaea cecembensis T14.</title>
        <authorList>
            <person name="Hong K.W."/>
        </authorList>
    </citation>
    <scope>NUCLEOTIDE SEQUENCE [LARGE SCALE GENOMIC DNA]</scope>
    <source>
        <strain evidence="10 11">T14</strain>
    </source>
</reference>
<evidence type="ECO:0000256" key="7">
    <source>
        <dbReference type="ARBA" id="ARBA00023136"/>
    </source>
</evidence>
<evidence type="ECO:0000256" key="2">
    <source>
        <dbReference type="ARBA" id="ARBA00022448"/>
    </source>
</evidence>
<evidence type="ECO:0000256" key="4">
    <source>
        <dbReference type="ARBA" id="ARBA00022519"/>
    </source>
</evidence>
<dbReference type="CDD" id="cd06261">
    <property type="entry name" value="TM_PBP2"/>
    <property type="match status" value="2"/>
</dbReference>
<feature type="transmembrane region" description="Helical" evidence="8">
    <location>
        <begin position="145"/>
        <end position="170"/>
    </location>
</feature>
<evidence type="ECO:0000313" key="11">
    <source>
        <dbReference type="Proteomes" id="UP000076490"/>
    </source>
</evidence>
<dbReference type="Gene3D" id="1.10.3720.10">
    <property type="entry name" value="MetI-like"/>
    <property type="match status" value="2"/>
</dbReference>
<keyword evidence="3" id="KW-1003">Cell membrane</keyword>
<keyword evidence="2 8" id="KW-0813">Transport</keyword>
<dbReference type="InterPro" id="IPR035906">
    <property type="entry name" value="MetI-like_sf"/>
</dbReference>
<evidence type="ECO:0000256" key="6">
    <source>
        <dbReference type="ARBA" id="ARBA00022989"/>
    </source>
</evidence>
<dbReference type="OrthoDB" id="9776648at2"/>
<dbReference type="Proteomes" id="UP000076490">
    <property type="component" value="Unassembled WGS sequence"/>
</dbReference>
<feature type="transmembrane region" description="Helical" evidence="8">
    <location>
        <begin position="535"/>
        <end position="558"/>
    </location>
</feature>
<organism evidence="10 11">
    <name type="scientific">Bhargavaea cecembensis</name>
    <dbReference type="NCBI Taxonomy" id="394098"/>
    <lineage>
        <taxon>Bacteria</taxon>
        <taxon>Bacillati</taxon>
        <taxon>Bacillota</taxon>
        <taxon>Bacilli</taxon>
        <taxon>Bacillales</taxon>
        <taxon>Caryophanaceae</taxon>
        <taxon>Bhargavaea</taxon>
    </lineage>
</organism>
<dbReference type="AlphaFoldDB" id="A0A161UFD3"/>
<feature type="transmembrane region" description="Helical" evidence="8">
    <location>
        <begin position="72"/>
        <end position="101"/>
    </location>
</feature>
<feature type="transmembrane region" description="Helical" evidence="8">
    <location>
        <begin position="300"/>
        <end position="321"/>
    </location>
</feature>
<feature type="transmembrane region" description="Helical" evidence="8">
    <location>
        <begin position="361"/>
        <end position="381"/>
    </location>
</feature>
<feature type="transmembrane region" description="Helical" evidence="8">
    <location>
        <begin position="423"/>
        <end position="444"/>
    </location>
</feature>
<feature type="transmembrane region" description="Helical" evidence="8">
    <location>
        <begin position="28"/>
        <end position="52"/>
    </location>
</feature>
<gene>
    <name evidence="10" type="ORF">AV656_06860</name>
</gene>
<comment type="subcellular location">
    <subcellularLocation>
        <location evidence="1">Cell inner membrane</location>
        <topology evidence="1">Multi-pass membrane protein</topology>
    </subcellularLocation>
    <subcellularLocation>
        <location evidence="8">Cell membrane</location>
        <topology evidence="8">Multi-pass membrane protein</topology>
    </subcellularLocation>
</comment>
<keyword evidence="6 8" id="KW-1133">Transmembrane helix</keyword>
<dbReference type="Pfam" id="PF00528">
    <property type="entry name" value="BPD_transp_1"/>
    <property type="match status" value="2"/>
</dbReference>
<sequence>MIQITLNDGGRQAAGAGRRSSLLRGVPVWLSVMLVTLLFVLPVLRLFYMSFLEDGGMSLAHYRTLLSESGTWTMLMNTLIVTAGSTVLSLVLGVTTAWLTAYTDIRMKKALQVFILLPFIIPSYIVTIAWTQLASDIPFADINLYSMGGIIFVLGITHYPLVHLFTANVLRRIPKEQEWAARAGGGGRLTVLRRVTLPLALPGIVGGAMIAFLSNLDNFGIPAFLGIPANITVLSTAIYQEVIGFGPGAFSRAAALSVILAIVALAGTLFQWLLLRKSATDGTAAPDTEPRIRLGRKRPFAETVLWLFVLGTGIVPLLSMLKTSVIRAYGLPFMPDNLTFDHYRYVLFDYGKSFEAIGTSLKLAVCASLICLVFGTVIAYFRTRRPGGVMRYIELSVGLPYALPGIVLGLAMIFAWMEPVPGWNPGIYGTAWILLIAYVTRFMVLQVRGSMTAMAQVSPDMEEAARISGAGTISRWRNILLPLLSGGILSGALLVLLTSLTELTVSSLLWSSGSETIGIVIFNFEQAGYTTHSTAYSAVVLFLMGAIAGLAYLMLGIWKRRLHTP</sequence>
<proteinExistence type="inferred from homology"/>
<comment type="caution">
    <text evidence="10">The sequence shown here is derived from an EMBL/GenBank/DDBJ whole genome shotgun (WGS) entry which is preliminary data.</text>
</comment>
<evidence type="ECO:0000256" key="8">
    <source>
        <dbReference type="RuleBase" id="RU363032"/>
    </source>
</evidence>
<feature type="transmembrane region" description="Helical" evidence="8">
    <location>
        <begin position="191"/>
        <end position="213"/>
    </location>
</feature>
<feature type="transmembrane region" description="Helical" evidence="8">
    <location>
        <begin position="113"/>
        <end position="133"/>
    </location>
</feature>
<feature type="domain" description="ABC transmembrane type-1" evidence="9">
    <location>
        <begin position="75"/>
        <end position="271"/>
    </location>
</feature>
<keyword evidence="5 8" id="KW-0812">Transmembrane</keyword>
<evidence type="ECO:0000313" key="10">
    <source>
        <dbReference type="EMBL" id="KZE38621.1"/>
    </source>
</evidence>
<dbReference type="SUPFAM" id="SSF161098">
    <property type="entry name" value="MetI-like"/>
    <property type="match status" value="2"/>
</dbReference>
<protein>
    <submittedName>
        <fullName evidence="10">ABC transporter permease</fullName>
    </submittedName>
</protein>
<evidence type="ECO:0000256" key="3">
    <source>
        <dbReference type="ARBA" id="ARBA00022475"/>
    </source>
</evidence>
<dbReference type="EMBL" id="LQNT01000009">
    <property type="protein sequence ID" value="KZE38621.1"/>
    <property type="molecule type" value="Genomic_DNA"/>
</dbReference>
<dbReference type="PANTHER" id="PTHR43357:SF3">
    <property type="entry name" value="FE(3+)-TRANSPORT SYSTEM PERMEASE PROTEIN FBPB 2"/>
    <property type="match status" value="1"/>
</dbReference>
<keyword evidence="7 8" id="KW-0472">Membrane</keyword>
<evidence type="ECO:0000259" key="9">
    <source>
        <dbReference type="PROSITE" id="PS50928"/>
    </source>
</evidence>
<dbReference type="PROSITE" id="PS50928">
    <property type="entry name" value="ABC_TM1"/>
    <property type="match status" value="2"/>
</dbReference>
<comment type="similarity">
    <text evidence="8">Belongs to the binding-protein-dependent transport system permease family.</text>
</comment>
<keyword evidence="4" id="KW-0997">Cell inner membrane</keyword>
<dbReference type="GO" id="GO:0005886">
    <property type="term" value="C:plasma membrane"/>
    <property type="evidence" value="ECO:0007669"/>
    <property type="project" value="UniProtKB-SubCell"/>
</dbReference>
<dbReference type="GO" id="GO:0055085">
    <property type="term" value="P:transmembrane transport"/>
    <property type="evidence" value="ECO:0007669"/>
    <property type="project" value="InterPro"/>
</dbReference>
<feature type="transmembrane region" description="Helical" evidence="8">
    <location>
        <begin position="254"/>
        <end position="275"/>
    </location>
</feature>
<feature type="transmembrane region" description="Helical" evidence="8">
    <location>
        <begin position="393"/>
        <end position="417"/>
    </location>
</feature>
<accession>A0A161UFD3</accession>
<dbReference type="InterPro" id="IPR000515">
    <property type="entry name" value="MetI-like"/>
</dbReference>
<dbReference type="PANTHER" id="PTHR43357">
    <property type="entry name" value="INNER MEMBRANE ABC TRANSPORTER PERMEASE PROTEIN YDCV"/>
    <property type="match status" value="1"/>
</dbReference>
<evidence type="ECO:0000256" key="1">
    <source>
        <dbReference type="ARBA" id="ARBA00004429"/>
    </source>
</evidence>
<feature type="transmembrane region" description="Helical" evidence="8">
    <location>
        <begin position="479"/>
        <end position="500"/>
    </location>
</feature>
<feature type="domain" description="ABC transmembrane type-1" evidence="9">
    <location>
        <begin position="357"/>
        <end position="552"/>
    </location>
</feature>
<dbReference type="RefSeq" id="WP_063180298.1">
    <property type="nucleotide sequence ID" value="NZ_LQNT01000009.1"/>
</dbReference>
<evidence type="ECO:0000256" key="5">
    <source>
        <dbReference type="ARBA" id="ARBA00022692"/>
    </source>
</evidence>